<protein>
    <recommendedName>
        <fullName evidence="3">Phasin domain-containing protein</fullName>
    </recommendedName>
</protein>
<evidence type="ECO:0000313" key="2">
    <source>
        <dbReference type="Proteomes" id="UP001056610"/>
    </source>
</evidence>
<evidence type="ECO:0000313" key="1">
    <source>
        <dbReference type="EMBL" id="UQX10380.1"/>
    </source>
</evidence>
<evidence type="ECO:0008006" key="3">
    <source>
        <dbReference type="Google" id="ProtNLM"/>
    </source>
</evidence>
<gene>
    <name evidence="1" type="ORF">M5I08_20005</name>
</gene>
<dbReference type="RefSeq" id="WP_219068106.1">
    <property type="nucleotide sequence ID" value="NZ_CAJUXY010000030.1"/>
</dbReference>
<dbReference type="Proteomes" id="UP001056610">
    <property type="component" value="Chromosome"/>
</dbReference>
<reference evidence="1" key="1">
    <citation type="submission" date="2022-05" db="EMBL/GenBank/DDBJ databases">
        <title>A methanotrophic Mycobacterium dominates a cave microbial ecosystem.</title>
        <authorList>
            <person name="Van Spanning R.J.M."/>
            <person name="Guan Q."/>
            <person name="Melkonian C."/>
            <person name="Gallant J."/>
            <person name="Polerecky L."/>
            <person name="Flot J.-F."/>
            <person name="Brandt B.W."/>
            <person name="Braster M."/>
            <person name="Iturbe Espinoza P."/>
            <person name="Aerts J."/>
            <person name="Meima-Franke M."/>
            <person name="Piersma S.R."/>
            <person name="Bunduc C."/>
            <person name="Ummels R."/>
            <person name="Pain A."/>
            <person name="Fleming E.J."/>
            <person name="van der Wel N."/>
            <person name="Gherman V.D."/>
            <person name="Sarbu S.M."/>
            <person name="Bodelier P.L.E."/>
            <person name="Bitter W."/>
        </authorList>
    </citation>
    <scope>NUCLEOTIDE SEQUENCE</scope>
    <source>
        <strain evidence="1">Sulfur Cave</strain>
    </source>
</reference>
<name>A0ABY4QK69_9MYCO</name>
<accession>A0ABY4QK69</accession>
<organism evidence="1 2">
    <name type="scientific">Candidatus Mycobacterium methanotrophicum</name>
    <dbReference type="NCBI Taxonomy" id="2943498"/>
    <lineage>
        <taxon>Bacteria</taxon>
        <taxon>Bacillati</taxon>
        <taxon>Actinomycetota</taxon>
        <taxon>Actinomycetes</taxon>
        <taxon>Mycobacteriales</taxon>
        <taxon>Mycobacteriaceae</taxon>
        <taxon>Mycobacterium</taxon>
    </lineage>
</organism>
<keyword evidence="2" id="KW-1185">Reference proteome</keyword>
<dbReference type="EMBL" id="CP097320">
    <property type="protein sequence ID" value="UQX10380.1"/>
    <property type="molecule type" value="Genomic_DNA"/>
</dbReference>
<proteinExistence type="predicted"/>
<sequence>MATANNTNTFEETANRIRELNEKLIQLAKESGQASLDTYEKTLQNMADFEKSLASHSQLDCVSALANTHANFVQDLSSFYIKAAREAVK</sequence>